<reference evidence="2 3" key="1">
    <citation type="journal article" date="2013" name="Genome Announc.">
        <title>Draft Genome Sequence of Methylophaga lonarensis MPLT, a Haloalkaliphilic (Non-Methane-Utilizing) Methylotroph.</title>
        <authorList>
            <person name="Shetty S.A."/>
            <person name="Marathe N.P."/>
            <person name="Munot H."/>
            <person name="Antony C.P."/>
            <person name="Dhotre D.P."/>
            <person name="Murrell J.C."/>
            <person name="Shouche Y.S."/>
        </authorList>
    </citation>
    <scope>NUCLEOTIDE SEQUENCE [LARGE SCALE GENOMIC DNA]</scope>
    <source>
        <strain evidence="2 3">MPL</strain>
    </source>
</reference>
<dbReference type="PANTHER" id="PTHR42759">
    <property type="entry name" value="MOXR FAMILY PROTEIN"/>
    <property type="match status" value="1"/>
</dbReference>
<dbReference type="EMBL" id="APHR01000089">
    <property type="protein sequence ID" value="EMR11884.1"/>
    <property type="molecule type" value="Genomic_DNA"/>
</dbReference>
<dbReference type="Gene3D" id="1.10.8.80">
    <property type="entry name" value="Magnesium chelatase subunit I, C-Terminal domain"/>
    <property type="match status" value="1"/>
</dbReference>
<dbReference type="InterPro" id="IPR011703">
    <property type="entry name" value="ATPase_AAA-3"/>
</dbReference>
<dbReference type="Pfam" id="PF07726">
    <property type="entry name" value="AAA_3"/>
    <property type="match status" value="1"/>
</dbReference>
<sequence length="344" mass="38679">MQRSSVISDNQLADWHTLANRVQDNINNHILGQSHVVKLLTIAIFCRGHVLLEGDVGVGKTTLLRIAAESLGGDFERIEGTIDLMPHDLIYYTHIDEHGKPAVGKGPLLKHGEDLSIFFFNEINRAKPQVHAMLLRIMAEKSLSAFNQSFHFPYLQVFADRNRIERDETFELPAAARDRFMMELHIAQPSAEDQLKMLMFDTRFYNSDSLVDEAQKAIVPYRELNQIAAQIQQHIHASPAIQDYGFRLCQALRNPGQANIQLSDIDTEHLIAGGMGPRGIAFLARAARANAWLAQRDCLTPEDFHAVLPVIAKHRLFVTPAYQYAAEQLVEALIEKVLAHIPAP</sequence>
<organism evidence="2 3">
    <name type="scientific">Methylophaga lonarensis MPL</name>
    <dbReference type="NCBI Taxonomy" id="1286106"/>
    <lineage>
        <taxon>Bacteria</taxon>
        <taxon>Pseudomonadati</taxon>
        <taxon>Pseudomonadota</taxon>
        <taxon>Gammaproteobacteria</taxon>
        <taxon>Thiotrichales</taxon>
        <taxon>Piscirickettsiaceae</taxon>
        <taxon>Methylophaga</taxon>
    </lineage>
</organism>
<dbReference type="InterPro" id="IPR003593">
    <property type="entry name" value="AAA+_ATPase"/>
</dbReference>
<accession>M7PN47</accession>
<dbReference type="GO" id="GO:0016887">
    <property type="term" value="F:ATP hydrolysis activity"/>
    <property type="evidence" value="ECO:0007669"/>
    <property type="project" value="InterPro"/>
</dbReference>
<dbReference type="InterPro" id="IPR041628">
    <property type="entry name" value="ChlI/MoxR_AAA_lid"/>
</dbReference>
<dbReference type="PANTHER" id="PTHR42759:SF6">
    <property type="entry name" value="REGULATORY PROTEIN-RELATED"/>
    <property type="match status" value="1"/>
</dbReference>
<dbReference type="Pfam" id="PF17863">
    <property type="entry name" value="AAA_lid_2"/>
    <property type="match status" value="1"/>
</dbReference>
<dbReference type="SUPFAM" id="SSF52540">
    <property type="entry name" value="P-loop containing nucleoside triphosphate hydrolases"/>
    <property type="match status" value="1"/>
</dbReference>
<dbReference type="InterPro" id="IPR027417">
    <property type="entry name" value="P-loop_NTPase"/>
</dbReference>
<evidence type="ECO:0000259" key="1">
    <source>
        <dbReference type="SMART" id="SM00382"/>
    </source>
</evidence>
<dbReference type="GO" id="GO:0005524">
    <property type="term" value="F:ATP binding"/>
    <property type="evidence" value="ECO:0007669"/>
    <property type="project" value="InterPro"/>
</dbReference>
<evidence type="ECO:0000313" key="3">
    <source>
        <dbReference type="Proteomes" id="UP000012019"/>
    </source>
</evidence>
<gene>
    <name evidence="2" type="ORF">MPL1_13232</name>
</gene>
<dbReference type="InterPro" id="IPR050764">
    <property type="entry name" value="CbbQ/NirQ/NorQ/GpvN"/>
</dbReference>
<feature type="domain" description="AAA+ ATPase" evidence="1">
    <location>
        <begin position="46"/>
        <end position="190"/>
    </location>
</feature>
<name>M7PN47_9GAMM</name>
<dbReference type="CDD" id="cd00009">
    <property type="entry name" value="AAA"/>
    <property type="match status" value="1"/>
</dbReference>
<dbReference type="eggNOG" id="COG0714">
    <property type="taxonomic scope" value="Bacteria"/>
</dbReference>
<dbReference type="STRING" id="1286106.MPL1_13232"/>
<evidence type="ECO:0000313" key="2">
    <source>
        <dbReference type="EMBL" id="EMR11884.1"/>
    </source>
</evidence>
<comment type="caution">
    <text evidence="2">The sequence shown here is derived from an EMBL/GenBank/DDBJ whole genome shotgun (WGS) entry which is preliminary data.</text>
</comment>
<dbReference type="RefSeq" id="WP_009727580.1">
    <property type="nucleotide sequence ID" value="NZ_APHR01000089.1"/>
</dbReference>
<proteinExistence type="predicted"/>
<keyword evidence="3" id="KW-1185">Reference proteome</keyword>
<dbReference type="Gene3D" id="3.40.50.300">
    <property type="entry name" value="P-loop containing nucleotide triphosphate hydrolases"/>
    <property type="match status" value="1"/>
</dbReference>
<dbReference type="Proteomes" id="UP000012019">
    <property type="component" value="Unassembled WGS sequence"/>
</dbReference>
<dbReference type="AlphaFoldDB" id="M7PN47"/>
<dbReference type="SMART" id="SM00382">
    <property type="entry name" value="AAA"/>
    <property type="match status" value="1"/>
</dbReference>
<dbReference type="PIRSF" id="PIRSF002849">
    <property type="entry name" value="AAA_ATPase_chaperone_MoxR_prd"/>
    <property type="match status" value="1"/>
</dbReference>
<dbReference type="PATRIC" id="fig|1286106.3.peg.2639"/>
<protein>
    <submittedName>
        <fullName evidence="2">MoxR-like ATPase</fullName>
    </submittedName>
</protein>
<dbReference type="OrthoDB" id="9808397at2"/>